<dbReference type="Gene3D" id="3.40.50.11380">
    <property type="match status" value="1"/>
</dbReference>
<dbReference type="GO" id="GO:0006493">
    <property type="term" value="P:protein O-linked glycosylation"/>
    <property type="evidence" value="ECO:0007669"/>
    <property type="project" value="TreeGrafter"/>
</dbReference>
<feature type="domain" description="O-GlcNAc transferase C-terminal" evidence="5">
    <location>
        <begin position="671"/>
        <end position="865"/>
    </location>
</feature>
<accession>A0A0C9SX62</accession>
<dbReference type="InterPro" id="IPR029489">
    <property type="entry name" value="OGT/SEC/SPY_C"/>
</dbReference>
<evidence type="ECO:0000313" key="6">
    <source>
        <dbReference type="EMBL" id="KIJ14244.1"/>
    </source>
</evidence>
<keyword evidence="3" id="KW-0677">Repeat</keyword>
<keyword evidence="7" id="KW-1185">Reference proteome</keyword>
<comment type="pathway">
    <text evidence="1">Protein modification; protein glycosylation.</text>
</comment>
<sequence>MHDSPDWDSLDDVLSSLLASPSLPEKTLDICRHTCSQLMSDDGRLTAVVHPHNAHRLFNVLVNIGNLMHRIDSTMPTTTECFMHAIEVVIQTPDLYSSPSASKLCFQDFIVAAWAIGMTLSFVRESRIHPHIVHALQSGGPVNILTCIGNPSVDILGAVHAAGDDFIQALTDPSAELSMHDSPDWDSLDDVLSSLLASPSLPEKTLDICRHTCSQLMSDDGRLTAVVHPHNAHRLFNVLVNIGNLMHRIDSTMPTTTECFMHAIEVVIQTPDLYSSPSASKLCFQDFIVAAWAIGMTLSFVRESRIHPHIVHALQSGGPVNILTCIGNPSVDILGAVHAAGDDFIQALTDPSAGTLPMLILFPDQIHHLSTLMFSSQERFFPAIQTPHTPADPSNEQYRQEGKMATASVLLCLARRFQTPHATGLVGVSGKPYCTVDALVLLLHYLAASLFPNASTFNDIGVILCSLGPGELATNTLRQQMSGREVARLYYEKGLQLDPSHPHILSNLGSLLKDAGHTIHAIGVFNHALTFHPELDIALVNMANTLKDTVVEDCERQLSDACSQSMGLLRALSLDDWMGLVRYARSGELSPFEEKEWTACFQLFLGDESRRLSGYLDEASFLIRLMAWYQTRMQRSWYIKAYGRVSHSECIHPTQFHGTDMTIPHSVLSSIKCPRLPPILPFHTFIFPLTARTIRMIAHRNALNASFVALTCTGRNLIVRPPPPPPLHGRLNVGYVSSDFTDHPLTHLMKSVFTMHDRKRFNVFLYATSPTDGSSHRQYYERQTNFHFIDVSSWSISNIIDRIVQDQVHILVNLGGYTKGAKNEIFAARPCPVQVSLMGYAGTLAAGWCDYLVCDPIVCPPDLFQVHAGHLLRSSSISPSRDICQDIGVPVNEGSDPASPVTDWIYTECPIYMPSCRPDNSSIQRTASQRWQDELRRRDELRASIFPDLPKYGGWFRVILWLLRFPAAGEPNLLQAAIAWAGPEVASRIRFTDVALKEYHIARCCVPDLVLDTAECSAHTIAAEHKMSSRVAASLAYATGFGEQMVVHSREEYEDRAVALASTSKRSTTQPDTMARTFLEGQNESGAGTIPQSWSEDSEILELRRRLFLARDTMPLFDTERWVRNLEKGFNAAWKRPPQVMSEFDGTSLGAVFVNIDTPAPDDSPFRLLAELADHAFGLADHHAGYDPSGLSSDVNRFASILYPVDNPEMKPYPIKVVLQQNCPALHTRTAECDGQPNLAIEPEQFDQVLVEIKSYLEAAWKRNSVRERLRLDQENFAWTGFIKRLQDRGLIPADSLTDIVAPSGKRCPLCNKQSTFCTRCERVICKNDACAASLLIPFQACSQHAFVVACCTCLEVAETLPSLGQCPSCDLWFCSYELTWCLGRPKASSDRQSRTHSLRISGDAREHPTKVIGCSGCTVGDDLRRCSNDRCWSRSAGHINVCKSCAPDAGLQCMCEQCWTCDDCKATAAQSCFMECPRCRKVYCLYECEYIRFCTECRRPTLCDDCIEEEDVGAGADAREGVLLEAQCSTHHCLGKICGACLETTRCSGCQNAFCSACTGFERCETCNDRFCASCYLKRNGRCNKCDCLLKQSLDEDDV</sequence>
<feature type="domain" description="O-GlcNAc transferase C-terminal" evidence="5">
    <location>
        <begin position="958"/>
        <end position="1065"/>
    </location>
</feature>
<dbReference type="InterPro" id="IPR011990">
    <property type="entry name" value="TPR-like_helical_dom_sf"/>
</dbReference>
<dbReference type="PANTHER" id="PTHR44998:SF1">
    <property type="entry name" value="UDP-N-ACETYLGLUCOSAMINE--PEPTIDE N-ACETYLGLUCOSAMINYLTRANSFERASE 110 KDA SUBUNIT"/>
    <property type="match status" value="1"/>
</dbReference>
<dbReference type="Gene3D" id="1.25.40.10">
    <property type="entry name" value="Tetratricopeptide repeat domain"/>
    <property type="match status" value="1"/>
</dbReference>
<evidence type="ECO:0000256" key="3">
    <source>
        <dbReference type="ARBA" id="ARBA00022737"/>
    </source>
</evidence>
<proteinExistence type="predicted"/>
<dbReference type="Pfam" id="PF13844">
    <property type="entry name" value="Glyco_transf_41"/>
    <property type="match status" value="2"/>
</dbReference>
<keyword evidence="4" id="KW-0802">TPR repeat</keyword>
<organism evidence="6 7">
    <name type="scientific">Paxillus involutus ATCC 200175</name>
    <dbReference type="NCBI Taxonomy" id="664439"/>
    <lineage>
        <taxon>Eukaryota</taxon>
        <taxon>Fungi</taxon>
        <taxon>Dikarya</taxon>
        <taxon>Basidiomycota</taxon>
        <taxon>Agaricomycotina</taxon>
        <taxon>Agaricomycetes</taxon>
        <taxon>Agaricomycetidae</taxon>
        <taxon>Boletales</taxon>
        <taxon>Paxilineae</taxon>
        <taxon>Paxillaceae</taxon>
        <taxon>Paxillus</taxon>
    </lineage>
</organism>
<dbReference type="OrthoDB" id="421121at2759"/>
<reference evidence="7" key="2">
    <citation type="submission" date="2015-01" db="EMBL/GenBank/DDBJ databases">
        <title>Evolutionary Origins and Diversification of the Mycorrhizal Mutualists.</title>
        <authorList>
            <consortium name="DOE Joint Genome Institute"/>
            <consortium name="Mycorrhizal Genomics Consortium"/>
            <person name="Kohler A."/>
            <person name="Kuo A."/>
            <person name="Nagy L.G."/>
            <person name="Floudas D."/>
            <person name="Copeland A."/>
            <person name="Barry K.W."/>
            <person name="Cichocki N."/>
            <person name="Veneault-Fourrey C."/>
            <person name="LaButti K."/>
            <person name="Lindquist E.A."/>
            <person name="Lipzen A."/>
            <person name="Lundell T."/>
            <person name="Morin E."/>
            <person name="Murat C."/>
            <person name="Riley R."/>
            <person name="Ohm R."/>
            <person name="Sun H."/>
            <person name="Tunlid A."/>
            <person name="Henrissat B."/>
            <person name="Grigoriev I.V."/>
            <person name="Hibbett D.S."/>
            <person name="Martin F."/>
        </authorList>
    </citation>
    <scope>NUCLEOTIDE SEQUENCE [LARGE SCALE GENOMIC DNA]</scope>
    <source>
        <strain evidence="7">ATCC 200175</strain>
    </source>
</reference>
<evidence type="ECO:0000256" key="1">
    <source>
        <dbReference type="ARBA" id="ARBA00004922"/>
    </source>
</evidence>
<dbReference type="SUPFAM" id="SSF48452">
    <property type="entry name" value="TPR-like"/>
    <property type="match status" value="1"/>
</dbReference>
<reference evidence="6 7" key="1">
    <citation type="submission" date="2014-06" db="EMBL/GenBank/DDBJ databases">
        <authorList>
            <consortium name="DOE Joint Genome Institute"/>
            <person name="Kuo A."/>
            <person name="Kohler A."/>
            <person name="Nagy L.G."/>
            <person name="Floudas D."/>
            <person name="Copeland A."/>
            <person name="Barry K.W."/>
            <person name="Cichocki N."/>
            <person name="Veneault-Fourrey C."/>
            <person name="LaButti K."/>
            <person name="Lindquist E.A."/>
            <person name="Lipzen A."/>
            <person name="Lundell T."/>
            <person name="Morin E."/>
            <person name="Murat C."/>
            <person name="Sun H."/>
            <person name="Tunlid A."/>
            <person name="Henrissat B."/>
            <person name="Grigoriev I.V."/>
            <person name="Hibbett D.S."/>
            <person name="Martin F."/>
            <person name="Nordberg H.P."/>
            <person name="Cantor M.N."/>
            <person name="Hua S.X."/>
        </authorList>
    </citation>
    <scope>NUCLEOTIDE SEQUENCE [LARGE SCALE GENOMIC DNA]</scope>
    <source>
        <strain evidence="6 7">ATCC 200175</strain>
    </source>
</reference>
<dbReference type="PANTHER" id="PTHR44998">
    <property type="match status" value="1"/>
</dbReference>
<dbReference type="Proteomes" id="UP000053647">
    <property type="component" value="Unassembled WGS sequence"/>
</dbReference>
<gene>
    <name evidence="6" type="ORF">PAXINDRAFT_181066</name>
</gene>
<dbReference type="EMBL" id="KN819344">
    <property type="protein sequence ID" value="KIJ14244.1"/>
    <property type="molecule type" value="Genomic_DNA"/>
</dbReference>
<protein>
    <submittedName>
        <fullName evidence="6">Glycosyltransferase family 41 protein</fullName>
    </submittedName>
</protein>
<dbReference type="GO" id="GO:0016757">
    <property type="term" value="F:glycosyltransferase activity"/>
    <property type="evidence" value="ECO:0007669"/>
    <property type="project" value="TreeGrafter"/>
</dbReference>
<dbReference type="HOGENOM" id="CLU_244330_0_0_1"/>
<dbReference type="Gene3D" id="3.40.50.2000">
    <property type="entry name" value="Glycogen Phosphorylase B"/>
    <property type="match status" value="1"/>
</dbReference>
<evidence type="ECO:0000256" key="4">
    <source>
        <dbReference type="ARBA" id="ARBA00022803"/>
    </source>
</evidence>
<evidence type="ECO:0000259" key="5">
    <source>
        <dbReference type="Pfam" id="PF13844"/>
    </source>
</evidence>
<evidence type="ECO:0000256" key="2">
    <source>
        <dbReference type="ARBA" id="ARBA00022679"/>
    </source>
</evidence>
<evidence type="ECO:0000313" key="7">
    <source>
        <dbReference type="Proteomes" id="UP000053647"/>
    </source>
</evidence>
<name>A0A0C9SX62_PAXIN</name>
<keyword evidence="2 6" id="KW-0808">Transferase</keyword>